<dbReference type="NCBIfam" id="TIGR00931">
    <property type="entry name" value="antiport_nhaC"/>
    <property type="match status" value="1"/>
</dbReference>
<evidence type="ECO:0000259" key="10">
    <source>
        <dbReference type="Pfam" id="PF03553"/>
    </source>
</evidence>
<dbReference type="AlphaFoldDB" id="A0A6L7GSI5"/>
<evidence type="ECO:0000256" key="2">
    <source>
        <dbReference type="ARBA" id="ARBA00022448"/>
    </source>
</evidence>
<feature type="domain" description="Na+/H+ antiporter NhaC-like C-terminal" evidence="10">
    <location>
        <begin position="173"/>
        <end position="480"/>
    </location>
</feature>
<keyword evidence="5 9" id="KW-0812">Transmembrane</keyword>
<protein>
    <submittedName>
        <fullName evidence="11">Na+/H+ antiporter NhaC</fullName>
    </submittedName>
</protein>
<evidence type="ECO:0000256" key="9">
    <source>
        <dbReference type="SAM" id="Phobius"/>
    </source>
</evidence>
<name>A0A6L7GSI5_9ACTN</name>
<organism evidence="11 12">
    <name type="scientific">Gordonia mangrovi</name>
    <dbReference type="NCBI Taxonomy" id="2665643"/>
    <lineage>
        <taxon>Bacteria</taxon>
        <taxon>Bacillati</taxon>
        <taxon>Actinomycetota</taxon>
        <taxon>Actinomycetes</taxon>
        <taxon>Mycobacteriales</taxon>
        <taxon>Gordoniaceae</taxon>
        <taxon>Gordonia</taxon>
    </lineage>
</organism>
<dbReference type="InterPro" id="IPR018461">
    <property type="entry name" value="Na/H_Antiport_NhaC-like_C"/>
</dbReference>
<dbReference type="GO" id="GO:0005886">
    <property type="term" value="C:plasma membrane"/>
    <property type="evidence" value="ECO:0007669"/>
    <property type="project" value="UniProtKB-SubCell"/>
</dbReference>
<keyword evidence="3" id="KW-0050">Antiport</keyword>
<comment type="similarity">
    <text evidence="8">Belongs to the NhaC Na(+)/H(+) (TC 2.A.35) antiporter family.</text>
</comment>
<feature type="transmembrane region" description="Helical" evidence="9">
    <location>
        <begin position="344"/>
        <end position="367"/>
    </location>
</feature>
<accession>A0A6L7GSI5</accession>
<dbReference type="EMBL" id="WMBR01000004">
    <property type="protein sequence ID" value="MXP22959.1"/>
    <property type="molecule type" value="Genomic_DNA"/>
</dbReference>
<keyword evidence="4" id="KW-1003">Cell membrane</keyword>
<feature type="transmembrane region" description="Helical" evidence="9">
    <location>
        <begin position="122"/>
        <end position="155"/>
    </location>
</feature>
<comment type="caution">
    <text evidence="11">The sequence shown here is derived from an EMBL/GenBank/DDBJ whole genome shotgun (WGS) entry which is preliminary data.</text>
</comment>
<feature type="transmembrane region" description="Helical" evidence="9">
    <location>
        <begin position="205"/>
        <end position="225"/>
    </location>
</feature>
<dbReference type="PANTHER" id="PTHR33451">
    <property type="entry name" value="MALATE-2H(+)/NA(+)-LACTATE ANTIPORTER"/>
    <property type="match status" value="1"/>
</dbReference>
<dbReference type="RefSeq" id="WP_160903127.1">
    <property type="nucleotide sequence ID" value="NZ_CP102850.1"/>
</dbReference>
<sequence>MADENSERRERVLRPPRFWQALIPLVFLVVALALAITLYGEDAVYGPVQVALLLSAALAAQVGYFNGHTISDLTKAAVDSVASAMGAIFILFSVGALIGTWNMSGTIATLADWGIRVLNPDFFYVAATILCAVIAVSVGSSWTVMGTIGVALVAVAEGLGLSTAMAAGAVISGAYFGDKMSPLSETTNLAAGIAGADLFKHIRSMMATTVPSILITLGIYLILGFRANPAGGIDTPEELNDIEALFNINVATLIPLLVVVVLALRKIPPMFAILGGALAGGLLAIILQPDVVRAFVDDDSLGTPLVMLKGVWDAMATGYVADTGVEAVDDLLSGGGMESMLNTVWLIITALAFGGIMNHTGFLGKLIEPLRKRTKSPRGAMASTGSTAIGLNVVAGDQYLALVLTGNVFKEEFRKRGIAPQTLSRQMEDTATVTSVLVPWNSCGAYASGVLNVTTIAYLPFAFFNWINPLISFIYAAFGIAIQKTEPGEGAAPQLAEASFYGVSGQDAEEVPEDGSKP</sequence>
<evidence type="ECO:0000256" key="5">
    <source>
        <dbReference type="ARBA" id="ARBA00022692"/>
    </source>
</evidence>
<feature type="transmembrane region" description="Helical" evidence="9">
    <location>
        <begin position="77"/>
        <end position="102"/>
    </location>
</feature>
<evidence type="ECO:0000256" key="1">
    <source>
        <dbReference type="ARBA" id="ARBA00004651"/>
    </source>
</evidence>
<evidence type="ECO:0000256" key="7">
    <source>
        <dbReference type="ARBA" id="ARBA00023136"/>
    </source>
</evidence>
<evidence type="ECO:0000256" key="3">
    <source>
        <dbReference type="ARBA" id="ARBA00022449"/>
    </source>
</evidence>
<reference evidence="11 12" key="1">
    <citation type="submission" date="2019-11" db="EMBL/GenBank/DDBJ databases">
        <title>Gordonia sp. nov., a novel actinobacterium isolated from mangrove soil in Hainan.</title>
        <authorList>
            <person name="Huang X."/>
            <person name="Xie Y."/>
            <person name="Chu X."/>
            <person name="Xiao K."/>
        </authorList>
    </citation>
    <scope>NUCLEOTIDE SEQUENCE [LARGE SCALE GENOMIC DNA]</scope>
    <source>
        <strain evidence="11 12">HNM0687</strain>
    </source>
</reference>
<feature type="transmembrane region" description="Helical" evidence="9">
    <location>
        <begin position="21"/>
        <end position="40"/>
    </location>
</feature>
<dbReference type="InterPro" id="IPR004770">
    <property type="entry name" value="Na/H_antiport_NhaC"/>
</dbReference>
<proteinExistence type="inferred from homology"/>
<evidence type="ECO:0000313" key="11">
    <source>
        <dbReference type="EMBL" id="MXP22959.1"/>
    </source>
</evidence>
<evidence type="ECO:0000313" key="12">
    <source>
        <dbReference type="Proteomes" id="UP000475545"/>
    </source>
</evidence>
<evidence type="ECO:0000256" key="8">
    <source>
        <dbReference type="ARBA" id="ARBA00038435"/>
    </source>
</evidence>
<evidence type="ECO:0000256" key="4">
    <source>
        <dbReference type="ARBA" id="ARBA00022475"/>
    </source>
</evidence>
<feature type="transmembrane region" description="Helical" evidence="9">
    <location>
        <begin position="46"/>
        <end position="65"/>
    </location>
</feature>
<feature type="transmembrane region" description="Helical" evidence="9">
    <location>
        <begin position="245"/>
        <end position="264"/>
    </location>
</feature>
<keyword evidence="6 9" id="KW-1133">Transmembrane helix</keyword>
<feature type="transmembrane region" description="Helical" evidence="9">
    <location>
        <begin position="271"/>
        <end position="288"/>
    </location>
</feature>
<dbReference type="Pfam" id="PF03553">
    <property type="entry name" value="Na_H_antiporter"/>
    <property type="match status" value="1"/>
</dbReference>
<dbReference type="GO" id="GO:0015297">
    <property type="term" value="F:antiporter activity"/>
    <property type="evidence" value="ECO:0007669"/>
    <property type="project" value="UniProtKB-KW"/>
</dbReference>
<dbReference type="PANTHER" id="PTHR33451:SF3">
    <property type="entry name" value="MALATE-2H(+)_NA(+)-LACTATE ANTIPORTER"/>
    <property type="match status" value="1"/>
</dbReference>
<evidence type="ECO:0000256" key="6">
    <source>
        <dbReference type="ARBA" id="ARBA00022989"/>
    </source>
</evidence>
<dbReference type="InterPro" id="IPR052180">
    <property type="entry name" value="NhaC_Na-H+_Antiporter"/>
</dbReference>
<keyword evidence="2" id="KW-0813">Transport</keyword>
<keyword evidence="7 9" id="KW-0472">Membrane</keyword>
<gene>
    <name evidence="11" type="primary">nhaC</name>
    <name evidence="11" type="ORF">GIY30_16600</name>
</gene>
<keyword evidence="12" id="KW-1185">Reference proteome</keyword>
<comment type="subcellular location">
    <subcellularLocation>
        <location evidence="1">Cell membrane</location>
        <topology evidence="1">Multi-pass membrane protein</topology>
    </subcellularLocation>
</comment>
<dbReference type="Proteomes" id="UP000475545">
    <property type="component" value="Unassembled WGS sequence"/>
</dbReference>